<reference evidence="9 10" key="1">
    <citation type="submission" date="2020-08" db="EMBL/GenBank/DDBJ databases">
        <authorList>
            <person name="Liu C."/>
            <person name="Sun Q."/>
        </authorList>
    </citation>
    <scope>NUCLEOTIDE SEQUENCE [LARGE SCALE GENOMIC DNA]</scope>
    <source>
        <strain evidence="9 10">NSJ-45</strain>
    </source>
</reference>
<dbReference type="CDD" id="cd00333">
    <property type="entry name" value="MIP"/>
    <property type="match status" value="1"/>
</dbReference>
<dbReference type="Pfam" id="PF00230">
    <property type="entry name" value="MIP"/>
    <property type="match status" value="1"/>
</dbReference>
<evidence type="ECO:0000256" key="6">
    <source>
        <dbReference type="ARBA" id="ARBA00023136"/>
    </source>
</evidence>
<feature type="transmembrane region" description="Helical" evidence="8">
    <location>
        <begin position="134"/>
        <end position="151"/>
    </location>
</feature>
<evidence type="ECO:0000256" key="1">
    <source>
        <dbReference type="ARBA" id="ARBA00004141"/>
    </source>
</evidence>
<dbReference type="Proteomes" id="UP000611796">
    <property type="component" value="Unassembled WGS sequence"/>
</dbReference>
<dbReference type="Gene3D" id="1.20.1080.10">
    <property type="entry name" value="Glycerol uptake facilitator protein"/>
    <property type="match status" value="1"/>
</dbReference>
<keyword evidence="5 8" id="KW-1133">Transmembrane helix</keyword>
<evidence type="ECO:0000256" key="5">
    <source>
        <dbReference type="ARBA" id="ARBA00022989"/>
    </source>
</evidence>
<dbReference type="PRINTS" id="PR00783">
    <property type="entry name" value="MINTRINSICP"/>
</dbReference>
<dbReference type="RefSeq" id="WP_187006959.1">
    <property type="nucleotide sequence ID" value="NZ_JACRWD010000013.1"/>
</dbReference>
<dbReference type="PROSITE" id="PS00221">
    <property type="entry name" value="MIP"/>
    <property type="match status" value="1"/>
</dbReference>
<evidence type="ECO:0000256" key="8">
    <source>
        <dbReference type="SAM" id="Phobius"/>
    </source>
</evidence>
<proteinExistence type="inferred from homology"/>
<evidence type="ECO:0000313" key="10">
    <source>
        <dbReference type="Proteomes" id="UP000611796"/>
    </source>
</evidence>
<dbReference type="PANTHER" id="PTHR43829">
    <property type="entry name" value="AQUAPORIN OR AQUAGLYCEROPORIN RELATED"/>
    <property type="match status" value="1"/>
</dbReference>
<comment type="subcellular location">
    <subcellularLocation>
        <location evidence="1">Membrane</location>
        <topology evidence="1">Multi-pass membrane protein</topology>
    </subcellularLocation>
</comment>
<gene>
    <name evidence="9" type="ORF">H8891_14525</name>
</gene>
<protein>
    <submittedName>
        <fullName evidence="9">Aquaporin family protein</fullName>
    </submittedName>
</protein>
<comment type="similarity">
    <text evidence="2 7">Belongs to the MIP/aquaporin (TC 1.A.8) family.</text>
</comment>
<keyword evidence="10" id="KW-1185">Reference proteome</keyword>
<dbReference type="InterPro" id="IPR050363">
    <property type="entry name" value="MIP/Aquaporin"/>
</dbReference>
<evidence type="ECO:0000256" key="3">
    <source>
        <dbReference type="ARBA" id="ARBA00022448"/>
    </source>
</evidence>
<evidence type="ECO:0000256" key="2">
    <source>
        <dbReference type="ARBA" id="ARBA00006175"/>
    </source>
</evidence>
<dbReference type="SUPFAM" id="SSF81338">
    <property type="entry name" value="Aquaporin-like"/>
    <property type="match status" value="1"/>
</dbReference>
<dbReference type="InterPro" id="IPR000425">
    <property type="entry name" value="MIP"/>
</dbReference>
<keyword evidence="4 7" id="KW-0812">Transmembrane</keyword>
<dbReference type="InterPro" id="IPR022357">
    <property type="entry name" value="MIP_CS"/>
</dbReference>
<feature type="transmembrane region" description="Helical" evidence="8">
    <location>
        <begin position="163"/>
        <end position="184"/>
    </location>
</feature>
<comment type="caution">
    <text evidence="9">The sequence shown here is derived from an EMBL/GenBank/DDBJ whole genome shotgun (WGS) entry which is preliminary data.</text>
</comment>
<dbReference type="InterPro" id="IPR023271">
    <property type="entry name" value="Aquaporin-like"/>
</dbReference>
<evidence type="ECO:0000256" key="4">
    <source>
        <dbReference type="ARBA" id="ARBA00022692"/>
    </source>
</evidence>
<accession>A0ABR7K7C4</accession>
<sequence>MNVYLAEFIGITIIIFLGCGVLAGNSLKKSGSYGAGNVAINLTWASAVALAVYISGDISGGHFNPAVTIANAIRGTFSWRLVPGYIIAQVLGAMFGALLVYLQYLPHWKETDDEEVKLKVFATAPAIRNNITNFMSEYFVTFGLVFCTYGLDTNRFTDGLKPLIAGALIFVLGTSFGGVTGCAINPARDLGPRIAHFLLPIVGKGNSDFSYAWVPIIGPIMGGSTAAMVYVALYEGVIDFRLISLLVLTVVILVIIKLKSKDEIKEQVNYMNEAV</sequence>
<feature type="transmembrane region" description="Helical" evidence="8">
    <location>
        <begin position="211"/>
        <end position="234"/>
    </location>
</feature>
<feature type="transmembrane region" description="Helical" evidence="8">
    <location>
        <begin position="6"/>
        <end position="23"/>
    </location>
</feature>
<keyword evidence="3 7" id="KW-0813">Transport</keyword>
<evidence type="ECO:0000256" key="7">
    <source>
        <dbReference type="RuleBase" id="RU000477"/>
    </source>
</evidence>
<dbReference type="EMBL" id="JACRWD010000013">
    <property type="protein sequence ID" value="MBC6005002.1"/>
    <property type="molecule type" value="Genomic_DNA"/>
</dbReference>
<dbReference type="PANTHER" id="PTHR43829:SF9">
    <property type="entry name" value="AQUAPORIN-9"/>
    <property type="match status" value="1"/>
</dbReference>
<dbReference type="NCBIfam" id="TIGR00861">
    <property type="entry name" value="MIP"/>
    <property type="match status" value="1"/>
</dbReference>
<evidence type="ECO:0000313" key="9">
    <source>
        <dbReference type="EMBL" id="MBC6005002.1"/>
    </source>
</evidence>
<keyword evidence="6 8" id="KW-0472">Membrane</keyword>
<feature type="transmembrane region" description="Helical" evidence="8">
    <location>
        <begin position="82"/>
        <end position="102"/>
    </location>
</feature>
<feature type="transmembrane region" description="Helical" evidence="8">
    <location>
        <begin position="35"/>
        <end position="54"/>
    </location>
</feature>
<name>A0ABR7K7C4_9FIRM</name>
<organism evidence="9 10">
    <name type="scientific">Paeniclostridium hominis</name>
    <dbReference type="NCBI Taxonomy" id="2764329"/>
    <lineage>
        <taxon>Bacteria</taxon>
        <taxon>Bacillati</taxon>
        <taxon>Bacillota</taxon>
        <taxon>Clostridia</taxon>
        <taxon>Peptostreptococcales</taxon>
        <taxon>Peptostreptococcaceae</taxon>
        <taxon>Paeniclostridium</taxon>
    </lineage>
</organism>
<feature type="transmembrane region" description="Helical" evidence="8">
    <location>
        <begin position="240"/>
        <end position="258"/>
    </location>
</feature>